<evidence type="ECO:0000313" key="3">
    <source>
        <dbReference type="EMBL" id="QHT88505.1"/>
    </source>
</evidence>
<protein>
    <submittedName>
        <fullName evidence="3">Uncharacterized protein</fullName>
    </submittedName>
</protein>
<dbReference type="AlphaFoldDB" id="A0A6C0I7W6"/>
<feature type="region of interest" description="Disordered" evidence="2">
    <location>
        <begin position="113"/>
        <end position="138"/>
    </location>
</feature>
<accession>A0A6C0I7W6</accession>
<dbReference type="Gene3D" id="1.20.5.340">
    <property type="match status" value="1"/>
</dbReference>
<name>A0A6C0I7W6_9ZZZZ</name>
<evidence type="ECO:0000256" key="1">
    <source>
        <dbReference type="SAM" id="Coils"/>
    </source>
</evidence>
<organism evidence="3">
    <name type="scientific">viral metagenome</name>
    <dbReference type="NCBI Taxonomy" id="1070528"/>
    <lineage>
        <taxon>unclassified sequences</taxon>
        <taxon>metagenomes</taxon>
        <taxon>organismal metagenomes</taxon>
    </lineage>
</organism>
<sequence length="138" mass="15370">MTLIYLLILFFICLLIYQTFLAAYPTSVIEGMETNDKEKNKDLQYRDYPTDPLVCCKQNSGNIEFLKGQVDTMSINSTSINKLQTDMTALQQQVNDMGSQIAQLSQNMIGTQPPDMSAAVSTETPPGISDTDTNMNKI</sequence>
<feature type="compositionally biased region" description="Polar residues" evidence="2">
    <location>
        <begin position="119"/>
        <end position="138"/>
    </location>
</feature>
<evidence type="ECO:0000256" key="2">
    <source>
        <dbReference type="SAM" id="MobiDB-lite"/>
    </source>
</evidence>
<reference evidence="3" key="1">
    <citation type="journal article" date="2020" name="Nature">
        <title>Giant virus diversity and host interactions through global metagenomics.</title>
        <authorList>
            <person name="Schulz F."/>
            <person name="Roux S."/>
            <person name="Paez-Espino D."/>
            <person name="Jungbluth S."/>
            <person name="Walsh D.A."/>
            <person name="Denef V.J."/>
            <person name="McMahon K.D."/>
            <person name="Konstantinidis K.T."/>
            <person name="Eloe-Fadrosh E.A."/>
            <person name="Kyrpides N.C."/>
            <person name="Woyke T."/>
        </authorList>
    </citation>
    <scope>NUCLEOTIDE SEQUENCE</scope>
    <source>
        <strain evidence="3">GVMAG-M-3300023184-51</strain>
    </source>
</reference>
<keyword evidence="1" id="KW-0175">Coiled coil</keyword>
<feature type="coiled-coil region" evidence="1">
    <location>
        <begin position="80"/>
        <end position="107"/>
    </location>
</feature>
<dbReference type="EMBL" id="MN740118">
    <property type="protein sequence ID" value="QHT88505.1"/>
    <property type="molecule type" value="Genomic_DNA"/>
</dbReference>
<proteinExistence type="predicted"/>